<evidence type="ECO:0000313" key="16">
    <source>
        <dbReference type="EMBL" id="ARU61808.1"/>
    </source>
</evidence>
<dbReference type="SUPFAM" id="SSF158472">
    <property type="entry name" value="HAMP domain-like"/>
    <property type="match status" value="1"/>
</dbReference>
<evidence type="ECO:0000256" key="13">
    <source>
        <dbReference type="SAM" id="Phobius"/>
    </source>
</evidence>
<dbReference type="Pfam" id="PF00672">
    <property type="entry name" value="HAMP"/>
    <property type="match status" value="1"/>
</dbReference>
<evidence type="ECO:0000256" key="12">
    <source>
        <dbReference type="SAM" id="Coils"/>
    </source>
</evidence>
<comment type="catalytic activity">
    <reaction evidence="1">
        <text>ATP + protein L-histidine = ADP + protein N-phospho-L-histidine.</text>
        <dbReference type="EC" id="2.7.13.3"/>
    </reaction>
</comment>
<dbReference type="SUPFAM" id="SSF47384">
    <property type="entry name" value="Homodimeric domain of signal transducing histidine kinase"/>
    <property type="match status" value="1"/>
</dbReference>
<dbReference type="InterPro" id="IPR036890">
    <property type="entry name" value="HATPase_C_sf"/>
</dbReference>
<dbReference type="GO" id="GO:0005886">
    <property type="term" value="C:plasma membrane"/>
    <property type="evidence" value="ECO:0007669"/>
    <property type="project" value="UniProtKB-SubCell"/>
</dbReference>
<dbReference type="CDD" id="cd06225">
    <property type="entry name" value="HAMP"/>
    <property type="match status" value="1"/>
</dbReference>
<keyword evidence="11 13" id="KW-0472">Membrane</keyword>
<dbReference type="SMART" id="SM00304">
    <property type="entry name" value="HAMP"/>
    <property type="match status" value="1"/>
</dbReference>
<keyword evidence="10" id="KW-0902">Two-component regulatory system</keyword>
<proteinExistence type="predicted"/>
<dbReference type="KEGG" id="tum:CBW65_12785"/>
<keyword evidence="17" id="KW-1185">Reference proteome</keyword>
<evidence type="ECO:0000256" key="11">
    <source>
        <dbReference type="ARBA" id="ARBA00023136"/>
    </source>
</evidence>
<keyword evidence="13" id="KW-0812">Transmembrane</keyword>
<name>A0A1Y0IMQ6_9BACL</name>
<dbReference type="Gene3D" id="1.10.287.130">
    <property type="match status" value="1"/>
</dbReference>
<dbReference type="SMART" id="SM00387">
    <property type="entry name" value="HATPase_c"/>
    <property type="match status" value="1"/>
</dbReference>
<dbReference type="PROSITE" id="PS50885">
    <property type="entry name" value="HAMP"/>
    <property type="match status" value="1"/>
</dbReference>
<keyword evidence="5" id="KW-0597">Phosphoprotein</keyword>
<dbReference type="OrthoDB" id="9813151at2"/>
<dbReference type="GO" id="GO:0000155">
    <property type="term" value="F:phosphorelay sensor kinase activity"/>
    <property type="evidence" value="ECO:0007669"/>
    <property type="project" value="InterPro"/>
</dbReference>
<evidence type="ECO:0000256" key="10">
    <source>
        <dbReference type="ARBA" id="ARBA00023012"/>
    </source>
</evidence>
<dbReference type="InterPro" id="IPR003661">
    <property type="entry name" value="HisK_dim/P_dom"/>
</dbReference>
<keyword evidence="9" id="KW-0067">ATP-binding</keyword>
<feature type="transmembrane region" description="Helical" evidence="13">
    <location>
        <begin position="7"/>
        <end position="26"/>
    </location>
</feature>
<dbReference type="RefSeq" id="WP_087457178.1">
    <property type="nucleotide sequence ID" value="NZ_CP021434.1"/>
</dbReference>
<dbReference type="EMBL" id="CP021434">
    <property type="protein sequence ID" value="ARU61808.1"/>
    <property type="molecule type" value="Genomic_DNA"/>
</dbReference>
<evidence type="ECO:0000256" key="7">
    <source>
        <dbReference type="ARBA" id="ARBA00022741"/>
    </source>
</evidence>
<dbReference type="InterPro" id="IPR003660">
    <property type="entry name" value="HAMP_dom"/>
</dbReference>
<accession>A0A1Y0IMQ6</accession>
<sequence>MNIRRKVVLMQFAIFLAVLIPLTLLVDQQVRELYMDHLVDELNEESQKLSHLPDDDRQHHLQSIIESLSEVSIRDYLLLDESGQVVISTLSAATTQDLLQWEMVQSVLLGATGNSTQAPSGQEELFYFTARPIHGTEGEIHGALLMFASMEPVNAALAKFRVMIATLATGALVLAGWLLYTMAGQMVAPMIKMKDVTRLLANRNYQARVAESGQDEVGQLAQSINELASRLQHHEEQQQEFLADVTHELRTPLSYIQGYSQVLEENWVQDEAERKKYLALIVRESQRLQRLVSELTDLTGAQGEGMKVVLVRTDFQKVVRETTAKMLPAAQEKGIELRIERGQQGQLFVIGDPDRLEQVLLNLLTNAIQYTPQGGRVLVKYEANEDDLQVRVQDTGIGIPARNLPHVFDRFYRVDKSRNRAKGGMGLGLSIVKGIVDRHGGQIWVGSEEGKGTTFFFTVPLASTLSRVE</sequence>
<organism evidence="16 17">
    <name type="scientific">Tumebacillus avium</name>
    <dbReference type="NCBI Taxonomy" id="1903704"/>
    <lineage>
        <taxon>Bacteria</taxon>
        <taxon>Bacillati</taxon>
        <taxon>Bacillota</taxon>
        <taxon>Bacilli</taxon>
        <taxon>Bacillales</taxon>
        <taxon>Alicyclobacillaceae</taxon>
        <taxon>Tumebacillus</taxon>
    </lineage>
</organism>
<dbReference type="PROSITE" id="PS50109">
    <property type="entry name" value="HIS_KIN"/>
    <property type="match status" value="1"/>
</dbReference>
<protein>
    <recommendedName>
        <fullName evidence="3">histidine kinase</fullName>
        <ecNumber evidence="3">2.7.13.3</ecNumber>
    </recommendedName>
</protein>
<evidence type="ECO:0000256" key="4">
    <source>
        <dbReference type="ARBA" id="ARBA00022475"/>
    </source>
</evidence>
<dbReference type="CDD" id="cd00075">
    <property type="entry name" value="HATPase"/>
    <property type="match status" value="1"/>
</dbReference>
<dbReference type="Pfam" id="PF02518">
    <property type="entry name" value="HATPase_c"/>
    <property type="match status" value="1"/>
</dbReference>
<dbReference type="Proteomes" id="UP000195437">
    <property type="component" value="Chromosome"/>
</dbReference>
<dbReference type="GO" id="GO:0005524">
    <property type="term" value="F:ATP binding"/>
    <property type="evidence" value="ECO:0007669"/>
    <property type="project" value="UniProtKB-KW"/>
</dbReference>
<dbReference type="InterPro" id="IPR005467">
    <property type="entry name" value="His_kinase_dom"/>
</dbReference>
<dbReference type="PANTHER" id="PTHR43711">
    <property type="entry name" value="TWO-COMPONENT HISTIDINE KINASE"/>
    <property type="match status" value="1"/>
</dbReference>
<dbReference type="InterPro" id="IPR004358">
    <property type="entry name" value="Sig_transdc_His_kin-like_C"/>
</dbReference>
<dbReference type="AlphaFoldDB" id="A0A1Y0IMQ6"/>
<dbReference type="SUPFAM" id="SSF55874">
    <property type="entry name" value="ATPase domain of HSP90 chaperone/DNA topoisomerase II/histidine kinase"/>
    <property type="match status" value="1"/>
</dbReference>
<keyword evidence="4" id="KW-1003">Cell membrane</keyword>
<evidence type="ECO:0000256" key="3">
    <source>
        <dbReference type="ARBA" id="ARBA00012438"/>
    </source>
</evidence>
<evidence type="ECO:0000256" key="2">
    <source>
        <dbReference type="ARBA" id="ARBA00004651"/>
    </source>
</evidence>
<dbReference type="Gene3D" id="3.30.565.10">
    <property type="entry name" value="Histidine kinase-like ATPase, C-terminal domain"/>
    <property type="match status" value="1"/>
</dbReference>
<feature type="transmembrane region" description="Helical" evidence="13">
    <location>
        <begin position="160"/>
        <end position="183"/>
    </location>
</feature>
<dbReference type="InterPro" id="IPR036097">
    <property type="entry name" value="HisK_dim/P_sf"/>
</dbReference>
<evidence type="ECO:0000256" key="1">
    <source>
        <dbReference type="ARBA" id="ARBA00000085"/>
    </source>
</evidence>
<dbReference type="PRINTS" id="PR00344">
    <property type="entry name" value="BCTRLSENSOR"/>
</dbReference>
<keyword evidence="12" id="KW-0175">Coiled coil</keyword>
<feature type="domain" description="HAMP" evidence="15">
    <location>
        <begin position="184"/>
        <end position="236"/>
    </location>
</feature>
<keyword evidence="6" id="KW-0808">Transferase</keyword>
<evidence type="ECO:0000256" key="5">
    <source>
        <dbReference type="ARBA" id="ARBA00022553"/>
    </source>
</evidence>
<evidence type="ECO:0000259" key="15">
    <source>
        <dbReference type="PROSITE" id="PS50885"/>
    </source>
</evidence>
<dbReference type="CDD" id="cd00082">
    <property type="entry name" value="HisKA"/>
    <property type="match status" value="1"/>
</dbReference>
<feature type="domain" description="Histidine kinase" evidence="14">
    <location>
        <begin position="244"/>
        <end position="463"/>
    </location>
</feature>
<dbReference type="EC" id="2.7.13.3" evidence="3"/>
<dbReference type="InterPro" id="IPR050736">
    <property type="entry name" value="Sensor_HK_Regulatory"/>
</dbReference>
<keyword evidence="7" id="KW-0547">Nucleotide-binding</keyword>
<dbReference type="Gene3D" id="6.10.340.10">
    <property type="match status" value="1"/>
</dbReference>
<feature type="coiled-coil region" evidence="12">
    <location>
        <begin position="217"/>
        <end position="244"/>
    </location>
</feature>
<evidence type="ECO:0000313" key="17">
    <source>
        <dbReference type="Proteomes" id="UP000195437"/>
    </source>
</evidence>
<comment type="subcellular location">
    <subcellularLocation>
        <location evidence="2">Cell membrane</location>
        <topology evidence="2">Multi-pass membrane protein</topology>
    </subcellularLocation>
</comment>
<keyword evidence="8" id="KW-0418">Kinase</keyword>
<keyword evidence="13" id="KW-1133">Transmembrane helix</keyword>
<evidence type="ECO:0000256" key="8">
    <source>
        <dbReference type="ARBA" id="ARBA00022777"/>
    </source>
</evidence>
<gene>
    <name evidence="16" type="ORF">CBW65_12785</name>
</gene>
<dbReference type="PANTHER" id="PTHR43711:SF1">
    <property type="entry name" value="HISTIDINE KINASE 1"/>
    <property type="match status" value="1"/>
</dbReference>
<dbReference type="SMART" id="SM00388">
    <property type="entry name" value="HisKA"/>
    <property type="match status" value="1"/>
</dbReference>
<evidence type="ECO:0000259" key="14">
    <source>
        <dbReference type="PROSITE" id="PS50109"/>
    </source>
</evidence>
<reference evidence="17" key="1">
    <citation type="submission" date="2017-05" db="EMBL/GenBank/DDBJ databases">
        <authorList>
            <person name="Sung H."/>
        </authorList>
    </citation>
    <scope>NUCLEOTIDE SEQUENCE [LARGE SCALE GENOMIC DNA]</scope>
    <source>
        <strain evidence="17">AR23208</strain>
    </source>
</reference>
<dbReference type="InterPro" id="IPR003594">
    <property type="entry name" value="HATPase_dom"/>
</dbReference>
<evidence type="ECO:0000256" key="6">
    <source>
        <dbReference type="ARBA" id="ARBA00022679"/>
    </source>
</evidence>
<dbReference type="FunFam" id="1.10.287.130:FF:000001">
    <property type="entry name" value="Two-component sensor histidine kinase"/>
    <property type="match status" value="1"/>
</dbReference>
<dbReference type="Pfam" id="PF00512">
    <property type="entry name" value="HisKA"/>
    <property type="match status" value="1"/>
</dbReference>
<evidence type="ECO:0000256" key="9">
    <source>
        <dbReference type="ARBA" id="ARBA00022840"/>
    </source>
</evidence>
<dbReference type="FunFam" id="3.30.565.10:FF:000006">
    <property type="entry name" value="Sensor histidine kinase WalK"/>
    <property type="match status" value="1"/>
</dbReference>